<accession>A0ABW4R3L1</accession>
<keyword evidence="5" id="KW-1185">Reference proteome</keyword>
<dbReference type="SUPFAM" id="SSF53383">
    <property type="entry name" value="PLP-dependent transferases"/>
    <property type="match status" value="1"/>
</dbReference>
<dbReference type="EMBL" id="JBHUEN010000003">
    <property type="protein sequence ID" value="MFD1880279.1"/>
    <property type="molecule type" value="Genomic_DNA"/>
</dbReference>
<dbReference type="Proteomes" id="UP001597213">
    <property type="component" value="Unassembled WGS sequence"/>
</dbReference>
<evidence type="ECO:0000256" key="3">
    <source>
        <dbReference type="ARBA" id="ARBA00044507"/>
    </source>
</evidence>
<dbReference type="InterPro" id="IPR015424">
    <property type="entry name" value="PyrdxlP-dep_Trfase"/>
</dbReference>
<evidence type="ECO:0000256" key="1">
    <source>
        <dbReference type="ARBA" id="ARBA00001933"/>
    </source>
</evidence>
<dbReference type="PANTHER" id="PTHR32328">
    <property type="entry name" value="L-SERYL-TRNA(SEC) SELENIUM TRANSFERASE"/>
    <property type="match status" value="1"/>
</dbReference>
<evidence type="ECO:0000313" key="5">
    <source>
        <dbReference type="Proteomes" id="UP001597213"/>
    </source>
</evidence>
<dbReference type="PANTHER" id="PTHR32328:SF0">
    <property type="entry name" value="L-SERYL-TRNA(SEC) SELENIUM TRANSFERASE"/>
    <property type="match status" value="1"/>
</dbReference>
<keyword evidence="2" id="KW-0663">Pyridoxal phosphate</keyword>
<dbReference type="Gene3D" id="3.40.640.10">
    <property type="entry name" value="Type I PLP-dependent aspartate aminotransferase-like (Major domain)"/>
    <property type="match status" value="1"/>
</dbReference>
<dbReference type="InterPro" id="IPR015421">
    <property type="entry name" value="PyrdxlP-dep_Trfase_major"/>
</dbReference>
<proteinExistence type="inferred from homology"/>
<keyword evidence="4" id="KW-0032">Aminotransferase</keyword>
<reference evidence="5" key="1">
    <citation type="journal article" date="2019" name="Int. J. Syst. Evol. Microbiol.">
        <title>The Global Catalogue of Microorganisms (GCM) 10K type strain sequencing project: providing services to taxonomists for standard genome sequencing and annotation.</title>
        <authorList>
            <consortium name="The Broad Institute Genomics Platform"/>
            <consortium name="The Broad Institute Genome Sequencing Center for Infectious Disease"/>
            <person name="Wu L."/>
            <person name="Ma J."/>
        </authorList>
    </citation>
    <scope>NUCLEOTIDE SEQUENCE [LARGE SCALE GENOMIC DNA]</scope>
    <source>
        <strain evidence="5">CCUG 56029</strain>
    </source>
</reference>
<comment type="caution">
    <text evidence="4">The sequence shown here is derived from an EMBL/GenBank/DDBJ whole genome shotgun (WGS) entry which is preliminary data.</text>
</comment>
<keyword evidence="4" id="KW-0808">Transferase</keyword>
<dbReference type="InterPro" id="IPR018319">
    <property type="entry name" value="SelA-like"/>
</dbReference>
<organism evidence="4 5">
    <name type="scientific">Paracoccus pacificus</name>
    <dbReference type="NCBI Taxonomy" id="1463598"/>
    <lineage>
        <taxon>Bacteria</taxon>
        <taxon>Pseudomonadati</taxon>
        <taxon>Pseudomonadota</taxon>
        <taxon>Alphaproteobacteria</taxon>
        <taxon>Rhodobacterales</taxon>
        <taxon>Paracoccaceae</taxon>
        <taxon>Paracoccus</taxon>
    </lineage>
</organism>
<comment type="cofactor">
    <cofactor evidence="1">
        <name>pyridoxal 5'-phosphate</name>
        <dbReference type="ChEBI" id="CHEBI:597326"/>
    </cofactor>
</comment>
<evidence type="ECO:0000256" key="2">
    <source>
        <dbReference type="ARBA" id="ARBA00022898"/>
    </source>
</evidence>
<sequence>MSSEAKAAPYAIIPAEGENADIRARMGLRPVVNVSGTMTALGASIIGPQAIAAMAEMAPEWVEMDDLQRRASATIARLTGGEAGFVTACCAAGISMSVAGCITGTDLLAIERLPDDTGIYPNEVILQMGHNVNYGAPVDQSIRLAGGRVVHAGTVSAVQAHHIANAITERTAAALFVVSHHTVQYGMVPLSEFAEICHARDIPVIVDAASEYDLRTFLDQGADIVIYSGHKFLSGPTSGIVAGRKDLVRAAYLQNRGIARAMKVGKESIAGVIAALEAWEGRDAPAIRARERAALDLWQRSLTGIAGITALIVPDPTDNPLDRLEVRVAPESGFTAAGLAAALAAGDPPIIVRGHEAERGHFYLDPCNLHDGEAQIVADRLLAVLKSPDRPKNAMLKPRHSAAAALNWPD</sequence>
<comment type="similarity">
    <text evidence="3">Belongs to the SelA family.</text>
</comment>
<name>A0ABW4R3L1_9RHOB</name>
<protein>
    <submittedName>
        <fullName evidence="4">Aminotransferase class V-fold PLP-dependent enzyme</fullName>
    </submittedName>
</protein>
<gene>
    <name evidence="4" type="ORF">ACFSCT_00930</name>
</gene>
<evidence type="ECO:0000313" key="4">
    <source>
        <dbReference type="EMBL" id="MFD1880279.1"/>
    </source>
</evidence>
<dbReference type="GO" id="GO:0008483">
    <property type="term" value="F:transaminase activity"/>
    <property type="evidence" value="ECO:0007669"/>
    <property type="project" value="UniProtKB-KW"/>
</dbReference>
<dbReference type="RefSeq" id="WP_379139430.1">
    <property type="nucleotide sequence ID" value="NZ_JBHUEN010000003.1"/>
</dbReference>
<dbReference type="Pfam" id="PF03841">
    <property type="entry name" value="SelA"/>
    <property type="match status" value="1"/>
</dbReference>